<dbReference type="RefSeq" id="XP_027060684.1">
    <property type="nucleotide sequence ID" value="XM_027204883.2"/>
</dbReference>
<evidence type="ECO:0000313" key="3">
    <source>
        <dbReference type="Proteomes" id="UP001652660"/>
    </source>
</evidence>
<organism evidence="3 4">
    <name type="scientific">Coffea arabica</name>
    <name type="common">Arabian coffee</name>
    <dbReference type="NCBI Taxonomy" id="13443"/>
    <lineage>
        <taxon>Eukaryota</taxon>
        <taxon>Viridiplantae</taxon>
        <taxon>Streptophyta</taxon>
        <taxon>Embryophyta</taxon>
        <taxon>Tracheophyta</taxon>
        <taxon>Spermatophyta</taxon>
        <taxon>Magnoliopsida</taxon>
        <taxon>eudicotyledons</taxon>
        <taxon>Gunneridae</taxon>
        <taxon>Pentapetalae</taxon>
        <taxon>asterids</taxon>
        <taxon>lamiids</taxon>
        <taxon>Gentianales</taxon>
        <taxon>Rubiaceae</taxon>
        <taxon>Ixoroideae</taxon>
        <taxon>Gardenieae complex</taxon>
        <taxon>Bertiereae - Coffeeae clade</taxon>
        <taxon>Coffeeae</taxon>
        <taxon>Coffea</taxon>
    </lineage>
</organism>
<reference evidence="4" key="2">
    <citation type="submission" date="2025-08" db="UniProtKB">
        <authorList>
            <consortium name="RefSeq"/>
        </authorList>
    </citation>
    <scope>IDENTIFICATION</scope>
    <source>
        <tissue evidence="4">Leaves</tissue>
    </source>
</reference>
<sequence length="355" mass="40511">MEKTSNWGSLTDLLLDSILKKLVSLIDYVRFSAVCKHWCAVAADPNMEKLHIETSANNQLPLLMIPTIKGSGKTRTLYNLSHGKANYDVELSVPLHRRCCGSSRGWLAFAMDDLSITLFNPFTGARIDLPRLVLKTPDYDAEYFVKKVVLLANPITNPEYEVAVIYGDMHQLAFIKAGYEKSWSFIELDYWKITIEDFVASKEFVVSDVIYHKGIIRCVNYHNRISNDTQGKEYSRLKRVKNLGGDALFLGDNHSMSVLASEFPGCRPNLIYFTDDYIENFYRYGPRDMAIFNLKDESIESHYVPNLMDKIMPPPVWITPTPAISNSAEETWSEYGEKETEKKGNKEETLECQIA</sequence>
<dbReference type="Pfam" id="PF03478">
    <property type="entry name" value="Beta-prop_KIB1-4"/>
    <property type="match status" value="2"/>
</dbReference>
<dbReference type="InterPro" id="IPR036047">
    <property type="entry name" value="F-box-like_dom_sf"/>
</dbReference>
<dbReference type="InterPro" id="IPR050942">
    <property type="entry name" value="F-box_BR-signaling"/>
</dbReference>
<dbReference type="AlphaFoldDB" id="A0A6P6S4F7"/>
<evidence type="ECO:0000313" key="4">
    <source>
        <dbReference type="RefSeq" id="XP_027060684.1"/>
    </source>
</evidence>
<protein>
    <submittedName>
        <fullName evidence="4">Probable F-box protein At1g65740</fullName>
    </submittedName>
</protein>
<evidence type="ECO:0000259" key="2">
    <source>
        <dbReference type="Pfam" id="PF03478"/>
    </source>
</evidence>
<dbReference type="InterPro" id="IPR005174">
    <property type="entry name" value="KIB1-4_b-propeller"/>
</dbReference>
<dbReference type="PANTHER" id="PTHR44259">
    <property type="entry name" value="OS07G0183000 PROTEIN-RELATED"/>
    <property type="match status" value="1"/>
</dbReference>
<dbReference type="SUPFAM" id="SSF81383">
    <property type="entry name" value="F-box domain"/>
    <property type="match status" value="1"/>
</dbReference>
<dbReference type="OrthoDB" id="1519185at2759"/>
<gene>
    <name evidence="4" type="primary">LOC113687215</name>
</gene>
<feature type="compositionally biased region" description="Basic and acidic residues" evidence="1">
    <location>
        <begin position="335"/>
        <end position="349"/>
    </location>
</feature>
<feature type="region of interest" description="Disordered" evidence="1">
    <location>
        <begin position="328"/>
        <end position="355"/>
    </location>
</feature>
<dbReference type="Gene3D" id="1.20.1280.50">
    <property type="match status" value="1"/>
</dbReference>
<feature type="domain" description="KIB1-4 beta-propeller" evidence="2">
    <location>
        <begin position="78"/>
        <end position="225"/>
    </location>
</feature>
<evidence type="ECO:0000256" key="1">
    <source>
        <dbReference type="SAM" id="MobiDB-lite"/>
    </source>
</evidence>
<dbReference type="PANTHER" id="PTHR44259:SF93">
    <property type="entry name" value="PROTEIN, PUTATIVE (DUF295)-RELATED"/>
    <property type="match status" value="1"/>
</dbReference>
<name>A0A6P6S4F7_COFAR</name>
<accession>A0A6P6S4F7</accession>
<proteinExistence type="predicted"/>
<reference evidence="3" key="1">
    <citation type="journal article" date="2025" name="Foods">
        <title>Unveiling the Microbial Signatures of Arabica Coffee Cherries: Insights into Ripeness Specific Diversity, Functional Traits, and Implications for Quality and Safety.</title>
        <authorList>
            <consortium name="RefSeq"/>
            <person name="Tenea G.N."/>
            <person name="Cifuentes V."/>
            <person name="Reyes P."/>
            <person name="Cevallos-Vallejos M."/>
        </authorList>
    </citation>
    <scope>NUCLEOTIDE SEQUENCE [LARGE SCALE GENOMIC DNA]</scope>
</reference>
<feature type="domain" description="KIB1-4 beta-propeller" evidence="2">
    <location>
        <begin position="235"/>
        <end position="293"/>
    </location>
</feature>
<dbReference type="GeneID" id="113687215"/>
<keyword evidence="3" id="KW-1185">Reference proteome</keyword>
<dbReference type="Proteomes" id="UP001652660">
    <property type="component" value="Chromosome 5e"/>
</dbReference>